<accession>A0A3B0TIX4</accession>
<name>A0A3B0TIX4_9ZZZZ</name>
<reference evidence="1" key="1">
    <citation type="submission" date="2018-06" db="EMBL/GenBank/DDBJ databases">
        <authorList>
            <person name="Zhirakovskaya E."/>
        </authorList>
    </citation>
    <scope>NUCLEOTIDE SEQUENCE</scope>
</reference>
<protein>
    <recommendedName>
        <fullName evidence="2">DUF4249 domain-containing protein</fullName>
    </recommendedName>
</protein>
<sequence length="305" mass="34535">MKKYFIVLFVVNIGCYKEVQVDIPKQQTVPVVSSLFQPDSVIALTLSTTQPIFEDNDTEITDALVRLYQSDDIVDTLHFKNGSFISDLRPANGEAYKLKIDIPGFKTLLASDKMPEAPNLISASFKDSVYTDSEGEFMSQATITISDIPNRTNYYELRLKQIYRDSATVGFATEIYDSAAMPVIYDFESNDIVIQNEGQLGFWSFTNPVFSDKLFNGKVYTMKINYKSLWLLSGSNNSDLIIILRSVSKDYYTYKKSLTAHIESQWSDVWDGVVEPSAMFTNIENGYGIFAGYSQVTDTIYKENQ</sequence>
<evidence type="ECO:0000313" key="1">
    <source>
        <dbReference type="EMBL" id="VAW16123.1"/>
    </source>
</evidence>
<dbReference type="EMBL" id="UOEL01000129">
    <property type="protein sequence ID" value="VAW16123.1"/>
    <property type="molecule type" value="Genomic_DNA"/>
</dbReference>
<dbReference type="Pfam" id="PF14054">
    <property type="entry name" value="DUF4249"/>
    <property type="match status" value="1"/>
</dbReference>
<organism evidence="1">
    <name type="scientific">hydrothermal vent metagenome</name>
    <dbReference type="NCBI Taxonomy" id="652676"/>
    <lineage>
        <taxon>unclassified sequences</taxon>
        <taxon>metagenomes</taxon>
        <taxon>ecological metagenomes</taxon>
    </lineage>
</organism>
<dbReference type="AlphaFoldDB" id="A0A3B0TIX4"/>
<gene>
    <name evidence="1" type="ORF">MNBD_BACTEROID03-1287</name>
</gene>
<dbReference type="InterPro" id="IPR025345">
    <property type="entry name" value="DUF4249"/>
</dbReference>
<proteinExistence type="predicted"/>
<evidence type="ECO:0008006" key="2">
    <source>
        <dbReference type="Google" id="ProtNLM"/>
    </source>
</evidence>